<dbReference type="EMBL" id="MCIA01000031">
    <property type="protein sequence ID" value="RKD30437.1"/>
    <property type="molecule type" value="Genomic_DNA"/>
</dbReference>
<dbReference type="SMART" id="SM00471">
    <property type="entry name" value="HDc"/>
    <property type="match status" value="1"/>
</dbReference>
<dbReference type="Pfam" id="PF08447">
    <property type="entry name" value="PAS_3"/>
    <property type="match status" value="1"/>
</dbReference>
<dbReference type="AlphaFoldDB" id="A0A419SYU6"/>
<dbReference type="SMART" id="SM00086">
    <property type="entry name" value="PAC"/>
    <property type="match status" value="3"/>
</dbReference>
<dbReference type="InterPro" id="IPR013655">
    <property type="entry name" value="PAS_fold_3"/>
</dbReference>
<dbReference type="InterPro" id="IPR037522">
    <property type="entry name" value="HD_GYP_dom"/>
</dbReference>
<dbReference type="PANTHER" id="PTHR43155">
    <property type="entry name" value="CYCLIC DI-GMP PHOSPHODIESTERASE PA4108-RELATED"/>
    <property type="match status" value="1"/>
</dbReference>
<dbReference type="Gene3D" id="3.30.450.20">
    <property type="entry name" value="PAS domain"/>
    <property type="match status" value="4"/>
</dbReference>
<dbReference type="InterPro" id="IPR001610">
    <property type="entry name" value="PAC"/>
</dbReference>
<keyword evidence="6" id="KW-1185">Reference proteome</keyword>
<dbReference type="PROSITE" id="PS50887">
    <property type="entry name" value="GGDEF"/>
    <property type="match status" value="1"/>
</dbReference>
<dbReference type="InterPro" id="IPR043128">
    <property type="entry name" value="Rev_trsase/Diguanyl_cyclase"/>
</dbReference>
<dbReference type="PROSITE" id="PS50112">
    <property type="entry name" value="PAS"/>
    <property type="match status" value="2"/>
</dbReference>
<comment type="caution">
    <text evidence="5">The sequence shown here is derived from an EMBL/GenBank/DDBJ whole genome shotgun (WGS) entry which is preliminary data.</text>
</comment>
<dbReference type="OrthoDB" id="9804747at2"/>
<dbReference type="PROSITE" id="PS50113">
    <property type="entry name" value="PAC"/>
    <property type="match status" value="3"/>
</dbReference>
<dbReference type="CDD" id="cd00130">
    <property type="entry name" value="PAS"/>
    <property type="match status" value="2"/>
</dbReference>
<dbReference type="Gene3D" id="3.30.70.270">
    <property type="match status" value="1"/>
</dbReference>
<dbReference type="NCBIfam" id="TIGR00254">
    <property type="entry name" value="GGDEF"/>
    <property type="match status" value="1"/>
</dbReference>
<dbReference type="RefSeq" id="WP_120198027.1">
    <property type="nucleotide sequence ID" value="NZ_MCIA01000031.1"/>
</dbReference>
<dbReference type="NCBIfam" id="TIGR00229">
    <property type="entry name" value="sensory_box"/>
    <property type="match status" value="4"/>
</dbReference>
<gene>
    <name evidence="5" type="ORF">BET01_07585</name>
</gene>
<dbReference type="PANTHER" id="PTHR43155:SF2">
    <property type="entry name" value="CYCLIC DI-GMP PHOSPHODIESTERASE PA4108"/>
    <property type="match status" value="1"/>
</dbReference>
<reference evidence="5 6" key="1">
    <citation type="submission" date="2016-08" db="EMBL/GenBank/DDBJ databases">
        <title>A new outlook on sporulation: Clostridium algidixylanolyticum.</title>
        <authorList>
            <person name="Poppleton D.I."/>
            <person name="Gribaldo S."/>
        </authorList>
    </citation>
    <scope>NUCLEOTIDE SEQUENCE [LARGE SCALE GENOMIC DNA]</scope>
    <source>
        <strain evidence="5 6">SPL73</strain>
    </source>
</reference>
<name>A0A419SYU6_9FIRM</name>
<dbReference type="InterPro" id="IPR000160">
    <property type="entry name" value="GGDEF_dom"/>
</dbReference>
<dbReference type="InterPro" id="IPR029787">
    <property type="entry name" value="Nucleotide_cyclase"/>
</dbReference>
<evidence type="ECO:0000259" key="2">
    <source>
        <dbReference type="PROSITE" id="PS50113"/>
    </source>
</evidence>
<dbReference type="Gene3D" id="1.10.3210.10">
    <property type="entry name" value="Hypothetical protein af1432"/>
    <property type="match status" value="1"/>
</dbReference>
<dbReference type="Pfam" id="PF13426">
    <property type="entry name" value="PAS_9"/>
    <property type="match status" value="1"/>
</dbReference>
<sequence length="858" mass="100389">MDEMFFESIVKNSPMAYAYHKIILNEAGTPCDYVFLDVNSAFEEMSGMKRENMIGKKVTEAMPNIQGDSFDWIKVYGKVALDGGMEEYERYSEVLDRWYRVYVYSPELYYFVVNFIDISKERKQVEERDQLMEILRERDLEFHFIIENLPFCLGMVQLDGTFLYINPSGQALYELEEATYYGQSVIPYWEESKEWIHFVEAVKVTGLIRDYEMNLKMPSGKVFWAIGIGMLFQYQGKVCILLAQYDITQRRQAEKALMESEEKFRSIFEYASECILIVQNSKIQINNPMFSNLLGYSKEELFDKPFLDLVHEEDRPKAKKVYYERLSGEEPEKKPQYRVVCKDGSIVWVEVNGVWAKWLDKPAIEYFLVDITEQKKVEDALRASEEKLRMIMGFSSDVTWIYNFDQLKLTYVSPSIFHFLGYHPEELMEMNPVELVPNEFRLKTKQILIQNIKEFMAHPEESNTYTIELQNIHMDGKRIWTEMSSKNRYNDKMEVEIVSSSRNIEERKYAQQEVLYLSYHDQLTGLYNRRYYEEELRRMDTKNNLPITMILADVNGLKLTNDAFGHMIGDLLLKRTVEIFHQNSRCGDIIARIGGDEFVFLLSRTSKEEAEEMISRMKTAMAKEKVENGILSVSFGSATKTMADQDIYYIFSEAENAMYQQKLKESISMRNQTIQIITDTLFHDNQEEETHNRRVSELCKELAIAMELGEDIIHHVTVAGFYHDIGKIGLDKHIISKMEPMTEEEWIQFRRHPEKGYQILKSSAEFAQAAQYVLSHHERMDGEGYPQGISGEDIPLPARILSVADAYDTMRNPRGYHKKWSQEDAVRELIKNAGTQFDEAVVRVFVDMVLRQSLEGVK</sequence>
<dbReference type="InterPro" id="IPR000700">
    <property type="entry name" value="PAS-assoc_C"/>
</dbReference>
<feature type="domain" description="HD-GYP" evidence="4">
    <location>
        <begin position="666"/>
        <end position="858"/>
    </location>
</feature>
<dbReference type="InterPro" id="IPR003607">
    <property type="entry name" value="HD/PDEase_dom"/>
</dbReference>
<dbReference type="Pfam" id="PF13487">
    <property type="entry name" value="HD_5"/>
    <property type="match status" value="1"/>
</dbReference>
<accession>A0A419SYU6</accession>
<feature type="domain" description="PAC" evidence="2">
    <location>
        <begin position="465"/>
        <end position="516"/>
    </location>
</feature>
<dbReference type="SUPFAM" id="SSF109604">
    <property type="entry name" value="HD-domain/PDEase-like"/>
    <property type="match status" value="1"/>
</dbReference>
<feature type="domain" description="PAC" evidence="2">
    <location>
        <begin position="333"/>
        <end position="383"/>
    </location>
</feature>
<dbReference type="InterPro" id="IPR000014">
    <property type="entry name" value="PAS"/>
</dbReference>
<evidence type="ECO:0000313" key="6">
    <source>
        <dbReference type="Proteomes" id="UP000284277"/>
    </source>
</evidence>
<feature type="domain" description="PAC" evidence="2">
    <location>
        <begin position="209"/>
        <end position="259"/>
    </location>
</feature>
<dbReference type="Proteomes" id="UP000284277">
    <property type="component" value="Unassembled WGS sequence"/>
</dbReference>
<dbReference type="SMART" id="SM00267">
    <property type="entry name" value="GGDEF"/>
    <property type="match status" value="1"/>
</dbReference>
<feature type="domain" description="GGDEF" evidence="3">
    <location>
        <begin position="545"/>
        <end position="672"/>
    </location>
</feature>
<protein>
    <recommendedName>
        <fullName evidence="7">Diguanylate cyclase</fullName>
    </recommendedName>
</protein>
<feature type="domain" description="PAS" evidence="1">
    <location>
        <begin position="384"/>
        <end position="455"/>
    </location>
</feature>
<dbReference type="SUPFAM" id="SSF55785">
    <property type="entry name" value="PYP-like sensor domain (PAS domain)"/>
    <property type="match status" value="4"/>
</dbReference>
<dbReference type="SUPFAM" id="SSF55073">
    <property type="entry name" value="Nucleotide cyclase"/>
    <property type="match status" value="1"/>
</dbReference>
<evidence type="ECO:0000259" key="3">
    <source>
        <dbReference type="PROSITE" id="PS50887"/>
    </source>
</evidence>
<dbReference type="SMART" id="SM00091">
    <property type="entry name" value="PAS"/>
    <property type="match status" value="4"/>
</dbReference>
<evidence type="ECO:0000259" key="1">
    <source>
        <dbReference type="PROSITE" id="PS50112"/>
    </source>
</evidence>
<dbReference type="Pfam" id="PF13188">
    <property type="entry name" value="PAS_8"/>
    <property type="match status" value="1"/>
</dbReference>
<dbReference type="PROSITE" id="PS51832">
    <property type="entry name" value="HD_GYP"/>
    <property type="match status" value="1"/>
</dbReference>
<evidence type="ECO:0000259" key="4">
    <source>
        <dbReference type="PROSITE" id="PS51832"/>
    </source>
</evidence>
<evidence type="ECO:0000313" key="5">
    <source>
        <dbReference type="EMBL" id="RKD30437.1"/>
    </source>
</evidence>
<dbReference type="CDD" id="cd01949">
    <property type="entry name" value="GGDEF"/>
    <property type="match status" value="1"/>
</dbReference>
<dbReference type="CDD" id="cd00077">
    <property type="entry name" value="HDc"/>
    <property type="match status" value="1"/>
</dbReference>
<feature type="domain" description="PAS" evidence="1">
    <location>
        <begin position="260"/>
        <end position="329"/>
    </location>
</feature>
<dbReference type="InterPro" id="IPR035965">
    <property type="entry name" value="PAS-like_dom_sf"/>
</dbReference>
<proteinExistence type="predicted"/>
<evidence type="ECO:0008006" key="7">
    <source>
        <dbReference type="Google" id="ProtNLM"/>
    </source>
</evidence>
<organism evidence="5 6">
    <name type="scientific">Lacrimispora algidixylanolytica</name>
    <dbReference type="NCBI Taxonomy" id="94868"/>
    <lineage>
        <taxon>Bacteria</taxon>
        <taxon>Bacillati</taxon>
        <taxon>Bacillota</taxon>
        <taxon>Clostridia</taxon>
        <taxon>Lachnospirales</taxon>
        <taxon>Lachnospiraceae</taxon>
        <taxon>Lacrimispora</taxon>
    </lineage>
</organism>
<dbReference type="Pfam" id="PF00990">
    <property type="entry name" value="GGDEF"/>
    <property type="match status" value="1"/>
</dbReference>